<keyword evidence="1" id="KW-0433">Leucine-rich repeat</keyword>
<dbReference type="Pfam" id="PF13855">
    <property type="entry name" value="LRR_8"/>
    <property type="match status" value="1"/>
</dbReference>
<dbReference type="RefSeq" id="XP_022251876.1">
    <property type="nucleotide sequence ID" value="XM_022396168.1"/>
</dbReference>
<organism evidence="3 4">
    <name type="scientific">Limulus polyphemus</name>
    <name type="common">Atlantic horseshoe crab</name>
    <dbReference type="NCBI Taxonomy" id="6850"/>
    <lineage>
        <taxon>Eukaryota</taxon>
        <taxon>Metazoa</taxon>
        <taxon>Ecdysozoa</taxon>
        <taxon>Arthropoda</taxon>
        <taxon>Chelicerata</taxon>
        <taxon>Merostomata</taxon>
        <taxon>Xiphosura</taxon>
        <taxon>Limulidae</taxon>
        <taxon>Limulus</taxon>
    </lineage>
</organism>
<dbReference type="SUPFAM" id="SSF52058">
    <property type="entry name" value="L domain-like"/>
    <property type="match status" value="1"/>
</dbReference>
<dbReference type="Proteomes" id="UP000694941">
    <property type="component" value="Unplaced"/>
</dbReference>
<dbReference type="SMART" id="SM00369">
    <property type="entry name" value="LRR_TYP"/>
    <property type="match status" value="4"/>
</dbReference>
<proteinExistence type="predicted"/>
<name>A0ABM1T7M0_LIMPO</name>
<dbReference type="InterPro" id="IPR032675">
    <property type="entry name" value="LRR_dom_sf"/>
</dbReference>
<dbReference type="InterPro" id="IPR005502">
    <property type="entry name" value="Ribosyl_crysJ1"/>
</dbReference>
<dbReference type="InterPro" id="IPR036705">
    <property type="entry name" value="Ribosyl_crysJ1_sf"/>
</dbReference>
<dbReference type="InterPro" id="IPR050792">
    <property type="entry name" value="ADP-ribosylglycohydrolase"/>
</dbReference>
<dbReference type="Gene3D" id="1.10.4080.10">
    <property type="entry name" value="ADP-ribosylation/Crystallin J1"/>
    <property type="match status" value="1"/>
</dbReference>
<evidence type="ECO:0000313" key="3">
    <source>
        <dbReference type="Proteomes" id="UP000694941"/>
    </source>
</evidence>
<protein>
    <submittedName>
        <fullName evidence="4">Uncharacterized protein LOC106467938 isoform X2</fullName>
    </submittedName>
</protein>
<accession>A0ABM1T7M0</accession>
<dbReference type="InterPro" id="IPR001611">
    <property type="entry name" value="Leu-rich_rpt"/>
</dbReference>
<dbReference type="PANTHER" id="PTHR16222:SF28">
    <property type="entry name" value="ADP-RIBOSYLGLYCOHYDROLASE"/>
    <property type="match status" value="1"/>
</dbReference>
<dbReference type="Pfam" id="PF00560">
    <property type="entry name" value="LRR_1"/>
    <property type="match status" value="1"/>
</dbReference>
<evidence type="ECO:0000313" key="4">
    <source>
        <dbReference type="RefSeq" id="XP_022251876.1"/>
    </source>
</evidence>
<dbReference type="Pfam" id="PF03747">
    <property type="entry name" value="ADP_ribosyl_GH"/>
    <property type="match status" value="1"/>
</dbReference>
<reference evidence="4" key="1">
    <citation type="submission" date="2025-08" db="UniProtKB">
        <authorList>
            <consortium name="RefSeq"/>
        </authorList>
    </citation>
    <scope>IDENTIFICATION</scope>
    <source>
        <tissue evidence="4">Muscle</tissue>
    </source>
</reference>
<dbReference type="GeneID" id="106467938"/>
<dbReference type="SUPFAM" id="SSF101478">
    <property type="entry name" value="ADP-ribosylglycohydrolase"/>
    <property type="match status" value="1"/>
</dbReference>
<sequence>MGNTEVHDVKPCPEDFKRELDLSCKMNYRSYCKYMNGEYPDQCLLELPWTYRDSVSLYERLILCFNKISSLPPELPFRLPHLSYLDLSHNQLTCLPESICLLFHLEQLLVPYNALMSLPSSLHKMDKLYKIDLSNNSLNSLPENLGYMKALTKLNVSHNNLQNLPLSLGASNTLDVILARGNKCKSQPPQVICEEGSNSILSFLRKLVLPTAKVLLSDESTNVFDRVRGNQAFSSVLNPGSARAQYIKMQTETMNTASRIRTPLLPPYNATLLEPDELRDRIVGLIYGAVIGDALGIATEWLAPDECEFYYNLEDLDYSKIIQDDHRVHWKRGDWTSNGDQMFLVLESLLQWAGVIDELDFASRLAAWKKQGFLELNDTEGYTQSHTINLALQKENYVRNPHQAAIELLQNNLCFNSYNGSSSPISVDSNTFSDSGALSRAVILGIPRFHDLQEAVSNSVRICQATHADLRCIAASVAVSVCVSLMLQGQYDLMKTSSLEEMIAKVRDTSIIHLNSSEHRDELRKYFSCFTLKSVQLNESGKQNYAFKPLAAGLVSLRSHQDFKSAVSQVIMEGGHASINGFITGAFLGCKVGFSYLPRDWVTGLKHKQVAWLNEKVNALLDIMGLP</sequence>
<keyword evidence="2" id="KW-0677">Repeat</keyword>
<dbReference type="PROSITE" id="PS51450">
    <property type="entry name" value="LRR"/>
    <property type="match status" value="1"/>
</dbReference>
<dbReference type="PANTHER" id="PTHR16222">
    <property type="entry name" value="ADP-RIBOSYLGLYCOHYDROLASE"/>
    <property type="match status" value="1"/>
</dbReference>
<dbReference type="SMART" id="SM00364">
    <property type="entry name" value="LRR_BAC"/>
    <property type="match status" value="4"/>
</dbReference>
<keyword evidence="3" id="KW-1185">Reference proteome</keyword>
<evidence type="ECO:0000256" key="2">
    <source>
        <dbReference type="ARBA" id="ARBA00022737"/>
    </source>
</evidence>
<evidence type="ECO:0000256" key="1">
    <source>
        <dbReference type="ARBA" id="ARBA00022614"/>
    </source>
</evidence>
<dbReference type="InterPro" id="IPR003591">
    <property type="entry name" value="Leu-rich_rpt_typical-subtyp"/>
</dbReference>
<dbReference type="Gene3D" id="3.80.10.10">
    <property type="entry name" value="Ribonuclease Inhibitor"/>
    <property type="match status" value="2"/>
</dbReference>
<gene>
    <name evidence="4" type="primary">LOC106467938</name>
</gene>